<feature type="transmembrane region" description="Helical" evidence="12">
    <location>
        <begin position="21"/>
        <end position="42"/>
    </location>
</feature>
<dbReference type="InterPro" id="IPR018208">
    <property type="entry name" value="GH11_AS_1"/>
</dbReference>
<evidence type="ECO:0000256" key="3">
    <source>
        <dbReference type="ARBA" id="ARBA00007792"/>
    </source>
</evidence>
<dbReference type="Proteomes" id="UP000256269">
    <property type="component" value="Unassembled WGS sequence"/>
</dbReference>
<dbReference type="PANTHER" id="PTHR46828">
    <property type="entry name" value="ENDO-1,4-BETA-XYLANASE A-RELATED"/>
    <property type="match status" value="1"/>
</dbReference>
<dbReference type="InterPro" id="IPR013319">
    <property type="entry name" value="GH11/12"/>
</dbReference>
<dbReference type="InterPro" id="IPR001137">
    <property type="entry name" value="Glyco_hydro_11"/>
</dbReference>
<dbReference type="InterPro" id="IPR000772">
    <property type="entry name" value="Ricin_B_lectin"/>
</dbReference>
<dbReference type="Pfam" id="PF00652">
    <property type="entry name" value="Ricin_B_lectin"/>
    <property type="match status" value="1"/>
</dbReference>
<evidence type="ECO:0000256" key="9">
    <source>
        <dbReference type="ARBA" id="ARBA00023326"/>
    </source>
</evidence>
<evidence type="ECO:0000256" key="5">
    <source>
        <dbReference type="ARBA" id="ARBA00022651"/>
    </source>
</evidence>
<comment type="similarity">
    <text evidence="3 10 11">Belongs to the glycosyl hydrolase 11 (cellulase G) family.</text>
</comment>
<dbReference type="FunFam" id="2.60.120.180:FF:000001">
    <property type="entry name" value="Endo-1,4-beta-xylanase"/>
    <property type="match status" value="1"/>
</dbReference>
<gene>
    <name evidence="14" type="ORF">BCF44_13323</name>
</gene>
<protein>
    <recommendedName>
        <fullName evidence="4 10">Endo-1,4-beta-xylanase</fullName>
        <ecNumber evidence="4 10">3.2.1.8</ecNumber>
    </recommendedName>
</protein>
<feature type="active site" description="Proton donor" evidence="10">
    <location>
        <position position="225"/>
    </location>
</feature>
<sequence length="380" mass="39601">MHPVHADRRNGLRRHGNRARLLLSAGCTIVLAVALTLVGIFLPGTANAAGTICSSQTGNSNGYYYSFWTAGGGSACMTLGSGGNYSTSWSNVNNFVAGTGWANGARMTVNYSGSFNPSGNAYLSLYGWTSNPLVEYYIVDNWGSYRPTGDYKGTVTSDGGTYDIYETTRYNAPSVEGTRTFNQYWAVRQSRRTGGTITTGNFFDAWASHGMNLGSFNYYMILATEGYQSSGNSNIVLGGSGGGGGGGGGTTGAVHAVGAGKCLDVPNASTTPGTQLQIYSCWGGANQTWTHTSSGQLTATMNGTTLCLDAYDNQTSPGTKVETWSCNGGTNQQWNVNSDGTITGVQSGLCLDVVGGATADGALVDLATCNGQSSQRWSLG</sequence>
<dbReference type="SUPFAM" id="SSF50370">
    <property type="entry name" value="Ricin B-like lectins"/>
    <property type="match status" value="1"/>
</dbReference>
<dbReference type="PROSITE" id="PS00776">
    <property type="entry name" value="GH11_1"/>
    <property type="match status" value="1"/>
</dbReference>
<dbReference type="AlphaFoldDB" id="A0A3E0GTR7"/>
<dbReference type="InterPro" id="IPR033119">
    <property type="entry name" value="GH11_AS_2"/>
</dbReference>
<dbReference type="CDD" id="cd23418">
    <property type="entry name" value="beta-trefoil_Ricin_XLN-like"/>
    <property type="match status" value="1"/>
</dbReference>
<keyword evidence="7 10" id="KW-0119">Carbohydrate metabolism</keyword>
<keyword evidence="6 10" id="KW-0378">Hydrolase</keyword>
<evidence type="ECO:0000256" key="4">
    <source>
        <dbReference type="ARBA" id="ARBA00012590"/>
    </source>
</evidence>
<evidence type="ECO:0000259" key="13">
    <source>
        <dbReference type="PROSITE" id="PS51761"/>
    </source>
</evidence>
<comment type="catalytic activity">
    <reaction evidence="1 10 11">
        <text>Endohydrolysis of (1-&gt;4)-beta-D-xylosidic linkages in xylans.</text>
        <dbReference type="EC" id="3.2.1.8"/>
    </reaction>
</comment>
<evidence type="ECO:0000256" key="6">
    <source>
        <dbReference type="ARBA" id="ARBA00022801"/>
    </source>
</evidence>
<dbReference type="Pfam" id="PF00457">
    <property type="entry name" value="Glyco_hydro_11"/>
    <property type="match status" value="1"/>
</dbReference>
<keyword evidence="12" id="KW-0472">Membrane</keyword>
<feature type="domain" description="GH11" evidence="13">
    <location>
        <begin position="51"/>
        <end position="238"/>
    </location>
</feature>
<dbReference type="RefSeq" id="WP_116181956.1">
    <property type="nucleotide sequence ID" value="NZ_CP144375.1"/>
</dbReference>
<evidence type="ECO:0000256" key="8">
    <source>
        <dbReference type="ARBA" id="ARBA00023295"/>
    </source>
</evidence>
<dbReference type="Gene3D" id="2.60.120.180">
    <property type="match status" value="1"/>
</dbReference>
<dbReference type="GO" id="GO:0031176">
    <property type="term" value="F:endo-1,4-beta-xylanase activity"/>
    <property type="evidence" value="ECO:0007669"/>
    <property type="project" value="UniProtKB-UniRule"/>
</dbReference>
<evidence type="ECO:0000313" key="14">
    <source>
        <dbReference type="EMBL" id="REH26403.1"/>
    </source>
</evidence>
<evidence type="ECO:0000256" key="2">
    <source>
        <dbReference type="ARBA" id="ARBA00004851"/>
    </source>
</evidence>
<evidence type="ECO:0000256" key="1">
    <source>
        <dbReference type="ARBA" id="ARBA00000681"/>
    </source>
</evidence>
<dbReference type="InterPro" id="IPR013320">
    <property type="entry name" value="ConA-like_dom_sf"/>
</dbReference>
<keyword evidence="8 10" id="KW-0326">Glycosidase</keyword>
<comment type="caution">
    <text evidence="14">The sequence shown here is derived from an EMBL/GenBank/DDBJ whole genome shotgun (WGS) entry which is preliminary data.</text>
</comment>
<dbReference type="OrthoDB" id="9763050at2"/>
<keyword evidence="15" id="KW-1185">Reference proteome</keyword>
<dbReference type="PROSITE" id="PS51761">
    <property type="entry name" value="GH11_3"/>
    <property type="match status" value="1"/>
</dbReference>
<evidence type="ECO:0000256" key="11">
    <source>
        <dbReference type="RuleBase" id="RU362015"/>
    </source>
</evidence>
<organism evidence="14 15">
    <name type="scientific">Kutzneria buriramensis</name>
    <dbReference type="NCBI Taxonomy" id="1045776"/>
    <lineage>
        <taxon>Bacteria</taxon>
        <taxon>Bacillati</taxon>
        <taxon>Actinomycetota</taxon>
        <taxon>Actinomycetes</taxon>
        <taxon>Pseudonocardiales</taxon>
        <taxon>Pseudonocardiaceae</taxon>
        <taxon>Kutzneria</taxon>
    </lineage>
</organism>
<dbReference type="EC" id="3.2.1.8" evidence="4 10"/>
<dbReference type="PANTHER" id="PTHR46828:SF2">
    <property type="entry name" value="ENDO-1,4-BETA-XYLANASE A-RELATED"/>
    <property type="match status" value="1"/>
</dbReference>
<feature type="active site" description="Nucleophile" evidence="10">
    <location>
        <position position="135"/>
    </location>
</feature>
<proteinExistence type="inferred from homology"/>
<dbReference type="InterPro" id="IPR033123">
    <property type="entry name" value="GH11_dom"/>
</dbReference>
<evidence type="ECO:0000256" key="7">
    <source>
        <dbReference type="ARBA" id="ARBA00023277"/>
    </source>
</evidence>
<evidence type="ECO:0000256" key="12">
    <source>
        <dbReference type="SAM" id="Phobius"/>
    </source>
</evidence>
<accession>A0A3E0GTR7</accession>
<dbReference type="PRINTS" id="PR00911">
    <property type="entry name" value="GLHYDRLASE11"/>
</dbReference>
<dbReference type="UniPathway" id="UPA00114"/>
<dbReference type="Gene3D" id="2.80.10.50">
    <property type="match status" value="1"/>
</dbReference>
<dbReference type="GO" id="GO:0045493">
    <property type="term" value="P:xylan catabolic process"/>
    <property type="evidence" value="ECO:0007669"/>
    <property type="project" value="UniProtKB-UniRule"/>
</dbReference>
<dbReference type="PROSITE" id="PS50231">
    <property type="entry name" value="RICIN_B_LECTIN"/>
    <property type="match status" value="1"/>
</dbReference>
<dbReference type="PROSITE" id="PS00777">
    <property type="entry name" value="GH11_2"/>
    <property type="match status" value="1"/>
</dbReference>
<keyword evidence="12" id="KW-0812">Transmembrane</keyword>
<keyword evidence="5 10" id="KW-0858">Xylan degradation</keyword>
<dbReference type="InterPro" id="IPR035992">
    <property type="entry name" value="Ricin_B-like_lectins"/>
</dbReference>
<dbReference type="EMBL" id="QUNO01000033">
    <property type="protein sequence ID" value="REH26403.1"/>
    <property type="molecule type" value="Genomic_DNA"/>
</dbReference>
<keyword evidence="9 10" id="KW-0624">Polysaccharide degradation</keyword>
<name>A0A3E0GTR7_9PSEU</name>
<dbReference type="SMART" id="SM00458">
    <property type="entry name" value="RICIN"/>
    <property type="match status" value="1"/>
</dbReference>
<evidence type="ECO:0000256" key="10">
    <source>
        <dbReference type="PROSITE-ProRule" id="PRU01097"/>
    </source>
</evidence>
<comment type="pathway">
    <text evidence="2 10 11">Glycan degradation; xylan degradation.</text>
</comment>
<keyword evidence="12" id="KW-1133">Transmembrane helix</keyword>
<evidence type="ECO:0000313" key="15">
    <source>
        <dbReference type="Proteomes" id="UP000256269"/>
    </source>
</evidence>
<reference evidence="14 15" key="1">
    <citation type="submission" date="2018-08" db="EMBL/GenBank/DDBJ databases">
        <title>Genomic Encyclopedia of Archaeal and Bacterial Type Strains, Phase II (KMG-II): from individual species to whole genera.</title>
        <authorList>
            <person name="Goeker M."/>
        </authorList>
    </citation>
    <scope>NUCLEOTIDE SEQUENCE [LARGE SCALE GENOMIC DNA]</scope>
    <source>
        <strain evidence="14 15">DSM 45791</strain>
    </source>
</reference>
<dbReference type="SUPFAM" id="SSF49899">
    <property type="entry name" value="Concanavalin A-like lectins/glucanases"/>
    <property type="match status" value="1"/>
</dbReference>